<dbReference type="SUPFAM" id="SSF51556">
    <property type="entry name" value="Metallo-dependent hydrolases"/>
    <property type="match status" value="1"/>
</dbReference>
<organism evidence="2 3">
    <name type="scientific">Sphingomonas naphthae</name>
    <dbReference type="NCBI Taxonomy" id="1813468"/>
    <lineage>
        <taxon>Bacteria</taxon>
        <taxon>Pseudomonadati</taxon>
        <taxon>Pseudomonadota</taxon>
        <taxon>Alphaproteobacteria</taxon>
        <taxon>Sphingomonadales</taxon>
        <taxon>Sphingomonadaceae</taxon>
        <taxon>Sphingomonas</taxon>
    </lineage>
</organism>
<accession>A0ABY7TH76</accession>
<dbReference type="InterPro" id="IPR032466">
    <property type="entry name" value="Metal_Hydrolase"/>
</dbReference>
<evidence type="ECO:0000313" key="3">
    <source>
        <dbReference type="Proteomes" id="UP001220395"/>
    </source>
</evidence>
<dbReference type="PROSITE" id="PS51365">
    <property type="entry name" value="RENAL_DIPEPTIDASE_2"/>
    <property type="match status" value="1"/>
</dbReference>
<dbReference type="EMBL" id="CP117411">
    <property type="protein sequence ID" value="WCT72571.1"/>
    <property type="molecule type" value="Genomic_DNA"/>
</dbReference>
<reference evidence="2 3" key="1">
    <citation type="submission" date="2023-02" db="EMBL/GenBank/DDBJ databases">
        <title>Genome sequence of Sphingomonas naphthae.</title>
        <authorList>
            <person name="Kim S."/>
            <person name="Heo J."/>
            <person name="Kwon S.-W."/>
        </authorList>
    </citation>
    <scope>NUCLEOTIDE SEQUENCE [LARGE SCALE GENOMIC DNA]</scope>
    <source>
        <strain evidence="2 3">KACC 18716</strain>
    </source>
</reference>
<dbReference type="RefSeq" id="WP_273686538.1">
    <property type="nucleotide sequence ID" value="NZ_CP117411.1"/>
</dbReference>
<dbReference type="PANTHER" id="PTHR10443">
    <property type="entry name" value="MICROSOMAL DIPEPTIDASE"/>
    <property type="match status" value="1"/>
</dbReference>
<keyword evidence="1" id="KW-0732">Signal</keyword>
<name>A0ABY7TH76_9SPHN</name>
<evidence type="ECO:0000313" key="2">
    <source>
        <dbReference type="EMBL" id="WCT72571.1"/>
    </source>
</evidence>
<dbReference type="CDD" id="cd01301">
    <property type="entry name" value="rDP_like"/>
    <property type="match status" value="1"/>
</dbReference>
<keyword evidence="3" id="KW-1185">Reference proteome</keyword>
<dbReference type="Pfam" id="PF01244">
    <property type="entry name" value="Peptidase_M19"/>
    <property type="match status" value="1"/>
</dbReference>
<proteinExistence type="predicted"/>
<dbReference type="InterPro" id="IPR008257">
    <property type="entry name" value="Pept_M19"/>
</dbReference>
<evidence type="ECO:0000256" key="1">
    <source>
        <dbReference type="SAM" id="SignalP"/>
    </source>
</evidence>
<gene>
    <name evidence="2" type="ORF">PQ455_13115</name>
</gene>
<protein>
    <submittedName>
        <fullName evidence="2">Dipeptidase</fullName>
    </submittedName>
</protein>
<feature type="chain" id="PRO_5045072172" evidence="1">
    <location>
        <begin position="21"/>
        <end position="422"/>
    </location>
</feature>
<sequence length="422" mass="44903">MRARLFMTLVLGLMAGAARAEIAPAVKARIDRILKATPLIDGHNDLPWELRKRLDAKTGYPDIAAGTDAGAEPLHTDIARLHAGGVGAQFWSAWIPAKLSGDAAIRTTLEEIDIIRLTVARYPRDLELATTADDIVRIHKAGRIASLIGVEGGAQMGNSLAALRQYHALGTRYMTLTHSLTTDWADSATDDPTHHGLTAFGKVVVGEMNRLGMLVDLSHVSPETMRAALAVTKAPVIFSHSGARGVTDHPRNVPDDVLKLVAANGGVVMVNFYPLFGSEAVRKWGADRSAEQARLGDLYLGQPDAVKAGMAAWDKAHPRPAADVKAIADHVDHIAKVAGHDHVGIGSDFDGVPYLPDGLAGVQDYPNLFAELIARGWRDGDLAKLAGGNVLRAMRGAEGTAKSMAGLAPATVRIEDVDRAVQ</sequence>
<dbReference type="PANTHER" id="PTHR10443:SF12">
    <property type="entry name" value="DIPEPTIDASE"/>
    <property type="match status" value="1"/>
</dbReference>
<dbReference type="Gene3D" id="3.20.20.140">
    <property type="entry name" value="Metal-dependent hydrolases"/>
    <property type="match status" value="1"/>
</dbReference>
<feature type="signal peptide" evidence="1">
    <location>
        <begin position="1"/>
        <end position="20"/>
    </location>
</feature>
<dbReference type="Proteomes" id="UP001220395">
    <property type="component" value="Chromosome"/>
</dbReference>